<keyword evidence="2" id="KW-1133">Transmembrane helix</keyword>
<feature type="region of interest" description="Disordered" evidence="1">
    <location>
        <begin position="305"/>
        <end position="336"/>
    </location>
</feature>
<dbReference type="EMBL" id="JBHSZG010000001">
    <property type="protein sequence ID" value="MFC7136214.1"/>
    <property type="molecule type" value="Genomic_DNA"/>
</dbReference>
<feature type="region of interest" description="Disordered" evidence="1">
    <location>
        <begin position="213"/>
        <end position="270"/>
    </location>
</feature>
<dbReference type="PANTHER" id="PTHR33608:SF6">
    <property type="entry name" value="BLL2464 PROTEIN"/>
    <property type="match status" value="1"/>
</dbReference>
<evidence type="ECO:0000313" key="5">
    <source>
        <dbReference type="EMBL" id="MFC7136214.1"/>
    </source>
</evidence>
<feature type="compositionally biased region" description="Acidic residues" evidence="1">
    <location>
        <begin position="235"/>
        <end position="244"/>
    </location>
</feature>
<accession>A0ABD5XME1</accession>
<evidence type="ECO:0000256" key="2">
    <source>
        <dbReference type="SAM" id="Phobius"/>
    </source>
</evidence>
<dbReference type="InterPro" id="IPR002881">
    <property type="entry name" value="DUF58"/>
</dbReference>
<organism evidence="5 6">
    <name type="scientific">Halobaculum litoreum</name>
    <dbReference type="NCBI Taxonomy" id="3031998"/>
    <lineage>
        <taxon>Archaea</taxon>
        <taxon>Methanobacteriati</taxon>
        <taxon>Methanobacteriota</taxon>
        <taxon>Stenosarchaea group</taxon>
        <taxon>Halobacteria</taxon>
        <taxon>Halobacteriales</taxon>
        <taxon>Haloferacaceae</taxon>
        <taxon>Halobaculum</taxon>
    </lineage>
</organism>
<gene>
    <name evidence="5" type="ORF">ACFQRB_05835</name>
</gene>
<feature type="transmembrane region" description="Helical" evidence="2">
    <location>
        <begin position="44"/>
        <end position="64"/>
    </location>
</feature>
<evidence type="ECO:0000259" key="3">
    <source>
        <dbReference type="Pfam" id="PF01882"/>
    </source>
</evidence>
<feature type="compositionally biased region" description="Basic and acidic residues" evidence="1">
    <location>
        <begin position="324"/>
        <end position="335"/>
    </location>
</feature>
<keyword evidence="6" id="KW-1185">Reference proteome</keyword>
<keyword evidence="2" id="KW-0472">Membrane</keyword>
<feature type="domain" description="Alpha-galactosidase NEW3" evidence="4">
    <location>
        <begin position="333"/>
        <end position="399"/>
    </location>
</feature>
<keyword evidence="2" id="KW-0812">Transmembrane</keyword>
<dbReference type="Pfam" id="PF01882">
    <property type="entry name" value="DUF58"/>
    <property type="match status" value="1"/>
</dbReference>
<evidence type="ECO:0000313" key="6">
    <source>
        <dbReference type="Proteomes" id="UP001596368"/>
    </source>
</evidence>
<name>A0ABD5XME1_9EURY</name>
<evidence type="ECO:0000256" key="1">
    <source>
        <dbReference type="SAM" id="MobiDB-lite"/>
    </source>
</evidence>
<feature type="compositionally biased region" description="Basic and acidic residues" evidence="1">
    <location>
        <begin position="213"/>
        <end position="234"/>
    </location>
</feature>
<feature type="region of interest" description="Disordered" evidence="1">
    <location>
        <begin position="419"/>
        <end position="439"/>
    </location>
</feature>
<feature type="transmembrane region" description="Helical" evidence="2">
    <location>
        <begin position="12"/>
        <end position="32"/>
    </location>
</feature>
<dbReference type="PANTHER" id="PTHR33608">
    <property type="entry name" value="BLL2464 PROTEIN"/>
    <property type="match status" value="1"/>
</dbReference>
<reference evidence="5 6" key="1">
    <citation type="journal article" date="2019" name="Int. J. Syst. Evol. Microbiol.">
        <title>The Global Catalogue of Microorganisms (GCM) 10K type strain sequencing project: providing services to taxonomists for standard genome sequencing and annotation.</title>
        <authorList>
            <consortium name="The Broad Institute Genomics Platform"/>
            <consortium name="The Broad Institute Genome Sequencing Center for Infectious Disease"/>
            <person name="Wu L."/>
            <person name="Ma J."/>
        </authorList>
    </citation>
    <scope>NUCLEOTIDE SEQUENCE [LARGE SCALE GENOMIC DNA]</scope>
    <source>
        <strain evidence="5 6">DT92</strain>
    </source>
</reference>
<evidence type="ECO:0000259" key="4">
    <source>
        <dbReference type="Pfam" id="PF10633"/>
    </source>
</evidence>
<comment type="caution">
    <text evidence="5">The sequence shown here is derived from an EMBL/GenBank/DDBJ whole genome shotgun (WGS) entry which is preliminary data.</text>
</comment>
<proteinExistence type="predicted"/>
<feature type="compositionally biased region" description="Basic residues" evidence="1">
    <location>
        <begin position="305"/>
        <end position="323"/>
    </location>
</feature>
<protein>
    <submittedName>
        <fullName evidence="5">DUF58 domain-containing protein</fullName>
    </submittedName>
</protein>
<dbReference type="Pfam" id="PF23933">
    <property type="entry name" value="DUF7269"/>
    <property type="match status" value="1"/>
</dbReference>
<feature type="domain" description="DUF58" evidence="3">
    <location>
        <begin position="459"/>
        <end position="577"/>
    </location>
</feature>
<dbReference type="Pfam" id="PF10633">
    <property type="entry name" value="NPCBM_assoc"/>
    <property type="match status" value="1"/>
</dbReference>
<dbReference type="AlphaFoldDB" id="A0ABD5XME1"/>
<dbReference type="InterPro" id="IPR018905">
    <property type="entry name" value="A-galactase_NEW3"/>
</dbReference>
<dbReference type="InterPro" id="IPR055693">
    <property type="entry name" value="DUF7269"/>
</dbReference>
<dbReference type="Proteomes" id="UP001596368">
    <property type="component" value="Unassembled WGS sequence"/>
</dbReference>
<sequence>MRTPTPGARDALATVAAVAGLGAVAVLAGLPVDHLFGGVGVQPVLWLFGVAAVCVAGWLVRDVIVPPARHGSRVDGDPRRTWDAPLVADEPEAIELGDERPLGAAITLAARDDDRLAAEHGPPPTVARSRAQRRLAAAVARELADAEGVSERTARRRVDAGEWTDDVRAAAYLSDGPTPSVPPVTRLRDWLAGERTARSVRATVRELERLGRRTRAGAERAADRPRRSIRAEREGDADDPDGEAPTERERVYPKPAAKCPGRWRGERPHPGALAAGAVGGARVCLRGRRVRRPGGVPRLGRRARVRGVRRRRGRAVAGRARRGARGERPAPRPGEDVTVTVEASNVGGAHLPDVRVVDDTPAGVAVVDGSPRAGGTLAPGESLVAEYDLRARRGSHAFGEAVAVARTLTGAGEVRATAGGDDGLDVRSGGDAPALREQTESAVGRVETDDAGEGVAFHSVRAYRHGDPVKRVDWRRFARTGELSTVQYREERAATVVLVVDVREDSRRVRAPGESDTGRLSRDAAVELAGNCSRATTPSASRCGAPKGYLPPSRDRDVAARSVERLLAEPSHAPDDLDLRLRGLWQPETLSEHLPPTAQIVCCTPLADDRPVEAAEGWIANGHPVTVVSPDPAGDTHGGRVAALDRRRRARELRGFGARVADWSPDEPLAGAVERAGARWR</sequence>